<dbReference type="EMBL" id="JADWYK010000001">
    <property type="protein sequence ID" value="MBG8552348.1"/>
    <property type="molecule type" value="Genomic_DNA"/>
</dbReference>
<gene>
    <name evidence="2" type="ORF">I5L79_02260</name>
</gene>
<dbReference type="Proteomes" id="UP000601099">
    <property type="component" value="Unassembled WGS sequence"/>
</dbReference>
<evidence type="ECO:0000313" key="3">
    <source>
        <dbReference type="Proteomes" id="UP000601099"/>
    </source>
</evidence>
<name>A0ABS0KWY9_9BACT</name>
<dbReference type="NCBIfam" id="TIGR01537">
    <property type="entry name" value="portal_HK97"/>
    <property type="match status" value="1"/>
</dbReference>
<protein>
    <submittedName>
        <fullName evidence="2">Phage portal protein</fullName>
    </submittedName>
</protein>
<keyword evidence="3" id="KW-1185">Reference proteome</keyword>
<comment type="caution">
    <text evidence="2">The sequence shown here is derived from an EMBL/GenBank/DDBJ whole genome shotgun (WGS) entry which is preliminary data.</text>
</comment>
<dbReference type="InterPro" id="IPR006944">
    <property type="entry name" value="Phage/GTA_portal"/>
</dbReference>
<sequence>MSTEETNQGVLGAVLGFGGGVAGVSVNERTALSISAIWAGVNNISQDIAGLPCQLFRKTDAGIEPVTGHRATRLLNLQASALQNSFQLRQSLVAQVLLRGNAYGKIERDGRQSLAKIHFKHPGETEVRLSNGRLWYKFNGDPKLYADYEVIHLRGLSLDGVMGVSVLTYHRETIGKGLASSRSQTRFYENGTRATLALEIDKRLSKEAAANLRESYQEVYGGVENTGKPLILEEGMKARPLSLSPADAQYIEQAKLTRSDICAILRMPPHKIGDLERSTNNNIEQQSLDYVGDTLMPWLLNFEQEYRLKLLRTDEVENSYFRHNITALLRADATARATYYGKMLERGVYSINEVRALEERNGIGPAGDERFIQVNMMPLSRVNELTDAQIAAKGPQTSPKPTDEADPTDE</sequence>
<dbReference type="InterPro" id="IPR006427">
    <property type="entry name" value="Portal_HK97"/>
</dbReference>
<proteinExistence type="predicted"/>
<reference evidence="2 3" key="1">
    <citation type="submission" date="2020-11" db="EMBL/GenBank/DDBJ databases">
        <title>Hymenobacter sp.</title>
        <authorList>
            <person name="Kim M.K."/>
        </authorList>
    </citation>
    <scope>NUCLEOTIDE SEQUENCE [LARGE SCALE GENOMIC DNA]</scope>
    <source>
        <strain evidence="2 3">BT594</strain>
    </source>
</reference>
<evidence type="ECO:0000256" key="1">
    <source>
        <dbReference type="SAM" id="MobiDB-lite"/>
    </source>
</evidence>
<evidence type="ECO:0000313" key="2">
    <source>
        <dbReference type="EMBL" id="MBG8552348.1"/>
    </source>
</evidence>
<organism evidence="2 3">
    <name type="scientific">Hymenobacter guriensis</name>
    <dbReference type="NCBI Taxonomy" id="2793065"/>
    <lineage>
        <taxon>Bacteria</taxon>
        <taxon>Pseudomonadati</taxon>
        <taxon>Bacteroidota</taxon>
        <taxon>Cytophagia</taxon>
        <taxon>Cytophagales</taxon>
        <taxon>Hymenobacteraceae</taxon>
        <taxon>Hymenobacter</taxon>
    </lineage>
</organism>
<accession>A0ABS0KWY9</accession>
<dbReference type="Pfam" id="PF04860">
    <property type="entry name" value="Phage_portal"/>
    <property type="match status" value="1"/>
</dbReference>
<feature type="region of interest" description="Disordered" evidence="1">
    <location>
        <begin position="390"/>
        <end position="410"/>
    </location>
</feature>